<dbReference type="Proteomes" id="UP000464378">
    <property type="component" value="Chromosome"/>
</dbReference>
<keyword evidence="4" id="KW-1185">Reference proteome</keyword>
<dbReference type="AlphaFoldDB" id="A0A6C2YRS8"/>
<feature type="coiled-coil region" evidence="1">
    <location>
        <begin position="212"/>
        <end position="260"/>
    </location>
</feature>
<dbReference type="InterPro" id="IPR036465">
    <property type="entry name" value="vWFA_dom_sf"/>
</dbReference>
<evidence type="ECO:0000256" key="1">
    <source>
        <dbReference type="SAM" id="Coils"/>
    </source>
</evidence>
<name>A0A6C2YRS8_9BACT</name>
<dbReference type="SUPFAM" id="SSF53300">
    <property type="entry name" value="vWA-like"/>
    <property type="match status" value="1"/>
</dbReference>
<feature type="domain" description="VWFA" evidence="2">
    <location>
        <begin position="275"/>
        <end position="388"/>
    </location>
</feature>
<sequence length="473" mass="52931">MKSRVRPPSLVSMWMLDVFCCALGCVTLLWLLNTRQAKMVAVDLASQKAQLAESREKLDQSQQRLTTASQQELLLQERIRLLEAEGERLRISLLESGNTIAALSAILDGSEKRELGLAANIVDLKTEQKRLTGLLSDEKALTATRTRERDSIQAQLLATRTELASLRTEMAAMQAKLTASEKAYATATLQIRDLLAMNEKSDAKTKTQTDDMARLLRQIAGLERKLQASSETTEDYRKNIIDLQGQIKSMDVQLKQAKADEETRFAGIAMSGRSVVFLVDVSGSMMMRDKETDDLTKWPIVVETIVKVMRSIPQMEQFQLVLFSDQVQHPLGQRGRWIRFEGNTTLDLVKRTLMNFTPKGDTNLYDGFEAAFGMRDQGMDTLYLFSDGLPTSGPGLTIAQQALGTNLPEAEKSDILARYVRQKMQQSWNGFRANAPRVRINSIGFFFENPAVGAFLWALSRENDGSFVGMSKP</sequence>
<gene>
    <name evidence="3" type="ORF">GMBLW1_51320</name>
</gene>
<organism evidence="3">
    <name type="scientific">Tuwongella immobilis</name>
    <dbReference type="NCBI Taxonomy" id="692036"/>
    <lineage>
        <taxon>Bacteria</taxon>
        <taxon>Pseudomonadati</taxon>
        <taxon>Planctomycetota</taxon>
        <taxon>Planctomycetia</taxon>
        <taxon>Gemmatales</taxon>
        <taxon>Gemmataceae</taxon>
        <taxon>Tuwongella</taxon>
    </lineage>
</organism>
<dbReference type="CDD" id="cd00198">
    <property type="entry name" value="vWFA"/>
    <property type="match status" value="1"/>
</dbReference>
<feature type="coiled-coil region" evidence="1">
    <location>
        <begin position="156"/>
        <end position="183"/>
    </location>
</feature>
<dbReference type="RefSeq" id="WP_162659191.1">
    <property type="nucleotide sequence ID" value="NZ_LR593887.1"/>
</dbReference>
<dbReference type="KEGG" id="tim:GMBLW1_51320"/>
<evidence type="ECO:0000259" key="2">
    <source>
        <dbReference type="Pfam" id="PF13519"/>
    </source>
</evidence>
<evidence type="ECO:0000313" key="3">
    <source>
        <dbReference type="EMBL" id="VIP04061.1"/>
    </source>
</evidence>
<dbReference type="Pfam" id="PF13519">
    <property type="entry name" value="VWA_2"/>
    <property type="match status" value="1"/>
</dbReference>
<reference evidence="3" key="1">
    <citation type="submission" date="2019-04" db="EMBL/GenBank/DDBJ databases">
        <authorList>
            <consortium name="Science for Life Laboratories"/>
        </authorList>
    </citation>
    <scope>NUCLEOTIDE SEQUENCE</scope>
    <source>
        <strain evidence="3">MBLW1</strain>
    </source>
</reference>
<dbReference type="InParanoid" id="A0A6C2YRS8"/>
<keyword evidence="1" id="KW-0175">Coiled coil</keyword>
<dbReference type="EMBL" id="LR586016">
    <property type="protein sequence ID" value="VIP04061.1"/>
    <property type="molecule type" value="Genomic_DNA"/>
</dbReference>
<evidence type="ECO:0000313" key="4">
    <source>
        <dbReference type="Proteomes" id="UP000464378"/>
    </source>
</evidence>
<dbReference type="InterPro" id="IPR002035">
    <property type="entry name" value="VWF_A"/>
</dbReference>
<dbReference type="Gene3D" id="3.40.50.410">
    <property type="entry name" value="von Willebrand factor, type A domain"/>
    <property type="match status" value="1"/>
</dbReference>
<accession>A0A6C2YRS8</accession>
<dbReference type="EMBL" id="LR593887">
    <property type="protein sequence ID" value="VTS05489.1"/>
    <property type="molecule type" value="Genomic_DNA"/>
</dbReference>
<protein>
    <recommendedName>
        <fullName evidence="2">VWFA domain-containing protein</fullName>
    </recommendedName>
</protein>
<proteinExistence type="predicted"/>
<feature type="coiled-coil region" evidence="1">
    <location>
        <begin position="44"/>
        <end position="71"/>
    </location>
</feature>